<dbReference type="PRINTS" id="PR00080">
    <property type="entry name" value="SDRFAMILY"/>
</dbReference>
<dbReference type="PANTHER" id="PTHR43943">
    <property type="entry name" value="DEHYDROGENASE/REDUCTASE (SDR FAMILY) MEMBER 4"/>
    <property type="match status" value="1"/>
</dbReference>
<comment type="similarity">
    <text evidence="1">Belongs to the short-chain dehydrogenases/reductases (SDR) family.</text>
</comment>
<evidence type="ECO:0000313" key="4">
    <source>
        <dbReference type="EMBL" id="CAB4789130.1"/>
    </source>
</evidence>
<proteinExistence type="inferred from homology"/>
<dbReference type="Pfam" id="PF13561">
    <property type="entry name" value="adh_short_C2"/>
    <property type="match status" value="1"/>
</dbReference>
<dbReference type="SUPFAM" id="SSF51735">
    <property type="entry name" value="NAD(P)-binding Rossmann-fold domains"/>
    <property type="match status" value="1"/>
</dbReference>
<gene>
    <name evidence="4" type="ORF">UFOPK2958_01029</name>
</gene>
<name>A0A6J6WVX0_9ZZZZ</name>
<accession>A0A6J6WVX0</accession>
<feature type="domain" description="Ketoreductase" evidence="3">
    <location>
        <begin position="8"/>
        <end position="205"/>
    </location>
</feature>
<reference evidence="4" key="1">
    <citation type="submission" date="2020-05" db="EMBL/GenBank/DDBJ databases">
        <authorList>
            <person name="Chiriac C."/>
            <person name="Salcher M."/>
            <person name="Ghai R."/>
            <person name="Kavagutti S V."/>
        </authorList>
    </citation>
    <scope>NUCLEOTIDE SEQUENCE</scope>
</reference>
<dbReference type="SMART" id="SM00822">
    <property type="entry name" value="PKS_KR"/>
    <property type="match status" value="1"/>
</dbReference>
<organism evidence="4">
    <name type="scientific">freshwater metagenome</name>
    <dbReference type="NCBI Taxonomy" id="449393"/>
    <lineage>
        <taxon>unclassified sequences</taxon>
        <taxon>metagenomes</taxon>
        <taxon>ecological metagenomes</taxon>
    </lineage>
</organism>
<dbReference type="EMBL" id="CAFAAB010000122">
    <property type="protein sequence ID" value="CAB4789130.1"/>
    <property type="molecule type" value="Genomic_DNA"/>
</dbReference>
<dbReference type="InterPro" id="IPR036291">
    <property type="entry name" value="NAD(P)-bd_dom_sf"/>
</dbReference>
<dbReference type="GO" id="GO:0016491">
    <property type="term" value="F:oxidoreductase activity"/>
    <property type="evidence" value="ECO:0007669"/>
    <property type="project" value="UniProtKB-KW"/>
</dbReference>
<sequence>MELELSGKAFIITGGTEGLGSALAQSLIAEGAKVAICGRRADKVAEAALLLGPNALALQADVTVTEQLDTFFDQALATFGRLDGVVNNAGRSAATPLLDSTDEEWREDFELKVIAAVHLIRRAIPELIQNRGAVLNILAVKGKAPDAGSTPTAASRAAGLAMTKALSGELAPHGVRVNAILIGLIKSGQWTRRADAMSMAHDDLYGAIVQHQGIPLGRVGEASEFADLATYLLSARASYLTGVGINLDGGLSPLP</sequence>
<dbReference type="PANTHER" id="PTHR43943:SF17">
    <property type="entry name" value="3-PHENYLPROPIONATE-DIHYDRODIOL_CINNAMIC ACID-DIHYDRODIOL DEHYDROGENASE"/>
    <property type="match status" value="1"/>
</dbReference>
<dbReference type="FunFam" id="3.40.50.720:FF:000084">
    <property type="entry name" value="Short-chain dehydrogenase reductase"/>
    <property type="match status" value="1"/>
</dbReference>
<dbReference type="AlphaFoldDB" id="A0A6J6WVX0"/>
<evidence type="ECO:0000256" key="1">
    <source>
        <dbReference type="ARBA" id="ARBA00006484"/>
    </source>
</evidence>
<evidence type="ECO:0000259" key="3">
    <source>
        <dbReference type="SMART" id="SM00822"/>
    </source>
</evidence>
<protein>
    <submittedName>
        <fullName evidence="4">Unannotated protein</fullName>
    </submittedName>
</protein>
<dbReference type="Gene3D" id="3.40.50.720">
    <property type="entry name" value="NAD(P)-binding Rossmann-like Domain"/>
    <property type="match status" value="1"/>
</dbReference>
<dbReference type="InterPro" id="IPR002347">
    <property type="entry name" value="SDR_fam"/>
</dbReference>
<evidence type="ECO:0000256" key="2">
    <source>
        <dbReference type="ARBA" id="ARBA00023002"/>
    </source>
</evidence>
<dbReference type="PRINTS" id="PR00081">
    <property type="entry name" value="GDHRDH"/>
</dbReference>
<dbReference type="InterPro" id="IPR057326">
    <property type="entry name" value="KR_dom"/>
</dbReference>
<keyword evidence="2" id="KW-0560">Oxidoreductase</keyword>